<dbReference type="Proteomes" id="UP000253529">
    <property type="component" value="Unassembled WGS sequence"/>
</dbReference>
<keyword evidence="3" id="KW-0812">Transmembrane</keyword>
<organism evidence="4 5">
    <name type="scientific">Roseiarcus fermentans</name>
    <dbReference type="NCBI Taxonomy" id="1473586"/>
    <lineage>
        <taxon>Bacteria</taxon>
        <taxon>Pseudomonadati</taxon>
        <taxon>Pseudomonadota</taxon>
        <taxon>Alphaproteobacteria</taxon>
        <taxon>Hyphomicrobiales</taxon>
        <taxon>Roseiarcaceae</taxon>
        <taxon>Roseiarcus</taxon>
    </lineage>
</organism>
<comment type="caution">
    <text evidence="4">The sequence shown here is derived from an EMBL/GenBank/DDBJ whole genome shotgun (WGS) entry which is preliminary data.</text>
</comment>
<evidence type="ECO:0000313" key="4">
    <source>
        <dbReference type="EMBL" id="RBP05032.1"/>
    </source>
</evidence>
<keyword evidence="3" id="KW-1133">Transmembrane helix</keyword>
<feature type="transmembrane region" description="Helical" evidence="3">
    <location>
        <begin position="298"/>
        <end position="316"/>
    </location>
</feature>
<proteinExistence type="predicted"/>
<gene>
    <name evidence="4" type="ORF">DFR50_13717</name>
</gene>
<feature type="region of interest" description="Disordered" evidence="2">
    <location>
        <begin position="34"/>
        <end position="63"/>
    </location>
</feature>
<accession>A0A366ERH8</accession>
<name>A0A366ERH8_9HYPH</name>
<feature type="transmembrane region" description="Helical" evidence="3">
    <location>
        <begin position="358"/>
        <end position="381"/>
    </location>
</feature>
<feature type="compositionally biased region" description="Low complexity" evidence="2">
    <location>
        <begin position="35"/>
        <end position="63"/>
    </location>
</feature>
<keyword evidence="1" id="KW-0175">Coiled coil</keyword>
<dbReference type="RefSeq" id="WP_113892000.1">
    <property type="nucleotide sequence ID" value="NZ_QNRK01000037.1"/>
</dbReference>
<evidence type="ECO:0000313" key="5">
    <source>
        <dbReference type="Proteomes" id="UP000253529"/>
    </source>
</evidence>
<protein>
    <recommendedName>
        <fullName evidence="6">KAP-like P-loop domain-containing protein</fullName>
    </recommendedName>
</protein>
<keyword evidence="3" id="KW-0472">Membrane</keyword>
<evidence type="ECO:0000256" key="3">
    <source>
        <dbReference type="SAM" id="Phobius"/>
    </source>
</evidence>
<dbReference type="AlphaFoldDB" id="A0A366ERH8"/>
<evidence type="ECO:0000256" key="1">
    <source>
        <dbReference type="SAM" id="Coils"/>
    </source>
</evidence>
<feature type="coiled-coil region" evidence="1">
    <location>
        <begin position="190"/>
        <end position="220"/>
    </location>
</feature>
<reference evidence="4 5" key="1">
    <citation type="submission" date="2018-06" db="EMBL/GenBank/DDBJ databases">
        <title>Genomic Encyclopedia of Type Strains, Phase IV (KMG-IV): sequencing the most valuable type-strain genomes for metagenomic binning, comparative biology and taxonomic classification.</title>
        <authorList>
            <person name="Goeker M."/>
        </authorList>
    </citation>
    <scope>NUCLEOTIDE SEQUENCE [LARGE SCALE GENOMIC DNA]</scope>
    <source>
        <strain evidence="4 5">DSM 24875</strain>
    </source>
</reference>
<dbReference type="EMBL" id="QNRK01000037">
    <property type="protein sequence ID" value="RBP05032.1"/>
    <property type="molecule type" value="Genomic_DNA"/>
</dbReference>
<dbReference type="OrthoDB" id="8440080at2"/>
<sequence length="695" mass="71851">MVEPGGRFNGEIGVEERRVSEISQTARIRLIGDGAPAKPAPLVAPADAPAPRAAPAEAPARAPAAERPAAPIFLSDAADGADVLGAAAIVQPLAQLCVTGAAQTPFLAAIAGPAGAGKSFALKRLAQTVEKLAGTAGALGRVVVAHVEATGGAEAAVALASAAYSALDREQGVDYASLLDESAHAGGDPMRAAMAASDRHEEAVRRLEAERSQRDEAEARSARLPDALLFETPGSRVDVFARSRRGAIDASLRRFDLAGTDAGASYRDLVRDVASMGAGGRIGVALRAVWAYSGQRRLLFWAIVAFALGFGVHLMHGSQAMDAVQVPTAAGEMVTNSTLKATDWIRTHGSWFETAAKILYALGALALALNLWRAVGFATLVMRGAQLLNLDVRDRRRDLDDRVARLSQRVAALSAAADTAARRAEAAAHRVRGKAQTRAPGPDFLDARHGDTAAALGFLAALGERIAAGPSQGAPERLVFVVDNLDALPPAAAIAWIDAARGAIGPGAVGVLALDPARLVGALGGPTEARRRLDKWLQAVVNLPGRAAVSGERLIARLLAPDVEPAAPAPDPAVAKALTEPLSSAETTLLAALAPLAADSARAAKRFLNAYRLARCSNASRSAIALMLAVAFADEEIQSAMRRRLSNGGGDLEPFDGPERLVSAVRSARAANIGALTVADARAADAVARRYAPSV</sequence>
<evidence type="ECO:0000256" key="2">
    <source>
        <dbReference type="SAM" id="MobiDB-lite"/>
    </source>
</evidence>
<evidence type="ECO:0008006" key="6">
    <source>
        <dbReference type="Google" id="ProtNLM"/>
    </source>
</evidence>
<keyword evidence="5" id="KW-1185">Reference proteome</keyword>